<comment type="caution">
    <text evidence="8">The sequence shown here is derived from an EMBL/GenBank/DDBJ whole genome shotgun (WGS) entry which is preliminary data.</text>
</comment>
<proteinExistence type="predicted"/>
<sequence>MLPPFLHSPQLFRWEKKREPRHPHRRMVDGIDDEVVELPCGRGGAFVIGLKRRLDLYCAAVAKSMEAKSQESSLGYSDSKSSCTSKLTSQASSDVGHTRDGGGATLVTNSNVIGHDDYQRKPSNSGTSKELSEGGVNLEEKSEPANAKKMRRMLLNRESARRSRKRRETHLRNLESQVSRLTSENASLLKCMADMTEKYKNATVDNRNLIIAAETMRTEVNIAEEAVRRLSGTTFLLSSTSELPGSMTLSSLASDVASPAIGVEDSMEHFLQGATLHDDHTACSPKCTNSL</sequence>
<organism evidence="8 9">
    <name type="scientific">Panicum virgatum</name>
    <name type="common">Blackwell switchgrass</name>
    <dbReference type="NCBI Taxonomy" id="38727"/>
    <lineage>
        <taxon>Eukaryota</taxon>
        <taxon>Viridiplantae</taxon>
        <taxon>Streptophyta</taxon>
        <taxon>Embryophyta</taxon>
        <taxon>Tracheophyta</taxon>
        <taxon>Spermatophyta</taxon>
        <taxon>Magnoliopsida</taxon>
        <taxon>Liliopsida</taxon>
        <taxon>Poales</taxon>
        <taxon>Poaceae</taxon>
        <taxon>PACMAD clade</taxon>
        <taxon>Panicoideae</taxon>
        <taxon>Panicodae</taxon>
        <taxon>Paniceae</taxon>
        <taxon>Panicinae</taxon>
        <taxon>Panicum</taxon>
        <taxon>Panicum sect. Hiantes</taxon>
    </lineage>
</organism>
<evidence type="ECO:0000259" key="7">
    <source>
        <dbReference type="PROSITE" id="PS50217"/>
    </source>
</evidence>
<dbReference type="InterPro" id="IPR020983">
    <property type="entry name" value="Basic_leucine-zipper_C"/>
</dbReference>
<dbReference type="CDD" id="cd14702">
    <property type="entry name" value="bZIP_plant_GBF1"/>
    <property type="match status" value="1"/>
</dbReference>
<dbReference type="SMART" id="SM00338">
    <property type="entry name" value="BRLZ"/>
    <property type="match status" value="1"/>
</dbReference>
<feature type="region of interest" description="Disordered" evidence="6">
    <location>
        <begin position="69"/>
        <end position="168"/>
    </location>
</feature>
<evidence type="ECO:0000256" key="3">
    <source>
        <dbReference type="ARBA" id="ARBA00023125"/>
    </source>
</evidence>
<dbReference type="EMBL" id="CM029051">
    <property type="protein sequence ID" value="KAG2561507.1"/>
    <property type="molecule type" value="Genomic_DNA"/>
</dbReference>
<protein>
    <recommendedName>
        <fullName evidence="7">BZIP domain-containing protein</fullName>
    </recommendedName>
</protein>
<dbReference type="AlphaFoldDB" id="A0A8T0PGS0"/>
<feature type="domain" description="BZIP" evidence="7">
    <location>
        <begin position="146"/>
        <end position="209"/>
    </location>
</feature>
<keyword evidence="9" id="KW-1185">Reference proteome</keyword>
<keyword evidence="5" id="KW-0539">Nucleus</keyword>
<keyword evidence="2" id="KW-0805">Transcription regulation</keyword>
<dbReference type="PROSITE" id="PS50217">
    <property type="entry name" value="BZIP"/>
    <property type="match status" value="1"/>
</dbReference>
<dbReference type="InterPro" id="IPR004827">
    <property type="entry name" value="bZIP"/>
</dbReference>
<feature type="compositionally biased region" description="Polar residues" evidence="6">
    <location>
        <begin position="70"/>
        <end position="95"/>
    </location>
</feature>
<dbReference type="Pfam" id="PF00170">
    <property type="entry name" value="bZIP_1"/>
    <property type="match status" value="1"/>
</dbReference>
<comment type="subcellular location">
    <subcellularLocation>
        <location evidence="1">Nucleus</location>
    </subcellularLocation>
</comment>
<gene>
    <name evidence="8" type="ORF">PVAP13_8KG251500</name>
</gene>
<keyword evidence="4" id="KW-0804">Transcription</keyword>
<dbReference type="InterPro" id="IPR046347">
    <property type="entry name" value="bZIP_sf"/>
</dbReference>
<dbReference type="PANTHER" id="PTHR46408">
    <property type="entry name" value="BASIC LEUCINE ZIPPER 63"/>
    <property type="match status" value="1"/>
</dbReference>
<dbReference type="Pfam" id="PF12498">
    <property type="entry name" value="bZIP_C"/>
    <property type="match status" value="1"/>
</dbReference>
<evidence type="ECO:0000313" key="8">
    <source>
        <dbReference type="EMBL" id="KAG2561507.1"/>
    </source>
</evidence>
<evidence type="ECO:0000256" key="2">
    <source>
        <dbReference type="ARBA" id="ARBA00023015"/>
    </source>
</evidence>
<dbReference type="SUPFAM" id="SSF57959">
    <property type="entry name" value="Leucine zipper domain"/>
    <property type="match status" value="1"/>
</dbReference>
<dbReference type="PANTHER" id="PTHR46408:SF2">
    <property type="entry name" value="OS12G0601800 PROTEIN"/>
    <property type="match status" value="1"/>
</dbReference>
<reference evidence="8" key="1">
    <citation type="submission" date="2020-05" db="EMBL/GenBank/DDBJ databases">
        <title>WGS assembly of Panicum virgatum.</title>
        <authorList>
            <person name="Lovell J.T."/>
            <person name="Jenkins J."/>
            <person name="Shu S."/>
            <person name="Juenger T.E."/>
            <person name="Schmutz J."/>
        </authorList>
    </citation>
    <scope>NUCLEOTIDE SEQUENCE</scope>
    <source>
        <strain evidence="8">AP13</strain>
    </source>
</reference>
<dbReference type="Proteomes" id="UP000823388">
    <property type="component" value="Chromosome 8K"/>
</dbReference>
<evidence type="ECO:0000313" key="9">
    <source>
        <dbReference type="Proteomes" id="UP000823388"/>
    </source>
</evidence>
<evidence type="ECO:0000256" key="4">
    <source>
        <dbReference type="ARBA" id="ARBA00023163"/>
    </source>
</evidence>
<dbReference type="Gene3D" id="1.20.5.170">
    <property type="match status" value="1"/>
</dbReference>
<evidence type="ECO:0000256" key="6">
    <source>
        <dbReference type="SAM" id="MobiDB-lite"/>
    </source>
</evidence>
<evidence type="ECO:0000256" key="1">
    <source>
        <dbReference type="ARBA" id="ARBA00004123"/>
    </source>
</evidence>
<name>A0A8T0PGS0_PANVG</name>
<dbReference type="InterPro" id="IPR045314">
    <property type="entry name" value="bZIP_plant_GBF1"/>
</dbReference>
<evidence type="ECO:0000256" key="5">
    <source>
        <dbReference type="ARBA" id="ARBA00023242"/>
    </source>
</evidence>
<accession>A0A8T0PGS0</accession>
<dbReference type="GO" id="GO:0003700">
    <property type="term" value="F:DNA-binding transcription factor activity"/>
    <property type="evidence" value="ECO:0007669"/>
    <property type="project" value="InterPro"/>
</dbReference>
<keyword evidence="3" id="KW-0238">DNA-binding</keyword>
<dbReference type="GO" id="GO:0003677">
    <property type="term" value="F:DNA binding"/>
    <property type="evidence" value="ECO:0007669"/>
    <property type="project" value="UniProtKB-KW"/>
</dbReference>
<dbReference type="GO" id="GO:0005634">
    <property type="term" value="C:nucleus"/>
    <property type="evidence" value="ECO:0007669"/>
    <property type="project" value="UniProtKB-SubCell"/>
</dbReference>